<dbReference type="GO" id="GO:0046872">
    <property type="term" value="F:metal ion binding"/>
    <property type="evidence" value="ECO:0007669"/>
    <property type="project" value="UniProtKB-KW"/>
</dbReference>
<name>A0A0D0HD29_9BACT</name>
<evidence type="ECO:0000313" key="10">
    <source>
        <dbReference type="Proteomes" id="UP000032046"/>
    </source>
</evidence>
<comment type="cofactor">
    <cofactor evidence="7">
        <name>Mg(2+)</name>
        <dbReference type="ChEBI" id="CHEBI:18420"/>
    </cofactor>
</comment>
<feature type="transmembrane region" description="Helical" evidence="8">
    <location>
        <begin position="172"/>
        <end position="188"/>
    </location>
</feature>
<dbReference type="PROSITE" id="PS01348">
    <property type="entry name" value="MRAY_2"/>
    <property type="match status" value="1"/>
</dbReference>
<dbReference type="GO" id="GO:0005886">
    <property type="term" value="C:plasma membrane"/>
    <property type="evidence" value="ECO:0007669"/>
    <property type="project" value="UniProtKB-SubCell"/>
</dbReference>
<evidence type="ECO:0000313" key="9">
    <source>
        <dbReference type="EMBL" id="KIP62643.1"/>
    </source>
</evidence>
<organism evidence="9 10">
    <name type="scientific">Prevotella pectinovora</name>
    <dbReference type="NCBI Taxonomy" id="1602169"/>
    <lineage>
        <taxon>Bacteria</taxon>
        <taxon>Pseudomonadati</taxon>
        <taxon>Bacteroidota</taxon>
        <taxon>Bacteroidia</taxon>
        <taxon>Bacteroidales</taxon>
        <taxon>Prevotellaceae</taxon>
        <taxon>Prevotella</taxon>
    </lineage>
</organism>
<feature type="transmembrane region" description="Helical" evidence="8">
    <location>
        <begin position="226"/>
        <end position="245"/>
    </location>
</feature>
<evidence type="ECO:0000256" key="5">
    <source>
        <dbReference type="ARBA" id="ARBA00022989"/>
    </source>
</evidence>
<dbReference type="Proteomes" id="UP000032046">
    <property type="component" value="Unassembled WGS sequence"/>
</dbReference>
<evidence type="ECO:0000256" key="3">
    <source>
        <dbReference type="ARBA" id="ARBA00022679"/>
    </source>
</evidence>
<evidence type="ECO:0000256" key="8">
    <source>
        <dbReference type="SAM" id="Phobius"/>
    </source>
</evidence>
<keyword evidence="5 8" id="KW-1133">Transmembrane helix</keyword>
<proteinExistence type="predicted"/>
<feature type="transmembrane region" description="Helical" evidence="8">
    <location>
        <begin position="144"/>
        <end position="160"/>
    </location>
</feature>
<feature type="transmembrane region" description="Helical" evidence="8">
    <location>
        <begin position="277"/>
        <end position="295"/>
    </location>
</feature>
<keyword evidence="10" id="KW-1185">Reference proteome</keyword>
<dbReference type="PANTHER" id="PTHR22926:SF3">
    <property type="entry name" value="UNDECAPRENYL-PHOSPHATE ALPHA-N-ACETYLGLUCOSAMINYL 1-PHOSPHATE TRANSFERASE"/>
    <property type="match status" value="1"/>
</dbReference>
<keyword evidence="2" id="KW-1003">Cell membrane</keyword>
<feature type="transmembrane region" description="Helical" evidence="8">
    <location>
        <begin position="345"/>
        <end position="367"/>
    </location>
</feature>
<dbReference type="RefSeq" id="WP_022316731.1">
    <property type="nucleotide sequence ID" value="NZ_JAXJLY010000172.1"/>
</dbReference>
<keyword evidence="3 9" id="KW-0808">Transferase</keyword>
<evidence type="ECO:0000256" key="4">
    <source>
        <dbReference type="ARBA" id="ARBA00022692"/>
    </source>
</evidence>
<dbReference type="CDD" id="cd06853">
    <property type="entry name" value="GT_WecA_like"/>
    <property type="match status" value="1"/>
</dbReference>
<accession>A0A0D0HD29</accession>
<keyword evidence="7" id="KW-0479">Metal-binding</keyword>
<keyword evidence="6 8" id="KW-0472">Membrane</keyword>
<evidence type="ECO:0000256" key="6">
    <source>
        <dbReference type="ARBA" id="ARBA00023136"/>
    </source>
</evidence>
<feature type="transmembrane region" description="Helical" evidence="8">
    <location>
        <begin position="83"/>
        <end position="103"/>
    </location>
</feature>
<dbReference type="GO" id="GO:0009103">
    <property type="term" value="P:lipopolysaccharide biosynthetic process"/>
    <property type="evidence" value="ECO:0007669"/>
    <property type="project" value="TreeGrafter"/>
</dbReference>
<comment type="caution">
    <text evidence="9">The sequence shown here is derived from an EMBL/GenBank/DDBJ whole genome shotgun (WGS) entry which is preliminary data.</text>
</comment>
<reference evidence="9 10" key="1">
    <citation type="submission" date="2015-01" db="EMBL/GenBank/DDBJ databases">
        <title>Comparative genomics of non-oral Prevotella species.</title>
        <authorList>
            <person name="Accetto T."/>
            <person name="Nograsek B."/>
            <person name="Avgustin G."/>
        </authorList>
    </citation>
    <scope>NUCLEOTIDE SEQUENCE [LARGE SCALE GENOMIC DNA]</scope>
    <source>
        <strain evidence="9 10">P5-119</strain>
    </source>
</reference>
<feature type="transmembrane region" description="Helical" evidence="8">
    <location>
        <begin position="194"/>
        <end position="214"/>
    </location>
</feature>
<feature type="transmembrane region" description="Helical" evidence="8">
    <location>
        <begin position="48"/>
        <end position="71"/>
    </location>
</feature>
<dbReference type="InterPro" id="IPR018480">
    <property type="entry name" value="PNAcMuramoyl-5peptid_Trfase_CS"/>
</dbReference>
<evidence type="ECO:0000256" key="7">
    <source>
        <dbReference type="PIRSR" id="PIRSR600715-1"/>
    </source>
</evidence>
<keyword evidence="4 8" id="KW-0812">Transmembrane</keyword>
<dbReference type="STRING" id="1602171.ST44_06395"/>
<comment type="subcellular location">
    <subcellularLocation>
        <location evidence="1">Cell membrane</location>
        <topology evidence="1">Multi-pass membrane protein</topology>
    </subcellularLocation>
</comment>
<dbReference type="EMBL" id="JXQK01000052">
    <property type="protein sequence ID" value="KIP62643.1"/>
    <property type="molecule type" value="Genomic_DNA"/>
</dbReference>
<evidence type="ECO:0000256" key="1">
    <source>
        <dbReference type="ARBA" id="ARBA00004651"/>
    </source>
</evidence>
<dbReference type="GeneID" id="93483108"/>
<dbReference type="PANTHER" id="PTHR22926">
    <property type="entry name" value="PHOSPHO-N-ACETYLMURAMOYL-PENTAPEPTIDE-TRANSFERASE"/>
    <property type="match status" value="1"/>
</dbReference>
<sequence length="380" mass="42552">MNTISLLLIGTFLISMLTGFCFIPFILNFCRRNKLYDIPDERKVHHAAIPRLGGISFLPSMLLAAIIMLLTYENITGDQKIVINQWTASCMISLLIIYAVGIVDDIVGVQAKIKFMFQIIAASLLPISGLYINNLYGFCGIYEIPFAVGFPLTVLCIAFIDNAMNLIDGIDGLAAGLAFIALGGFLYGFYCIELYIYCILIAGLMGILLAYMYYNIFGNPEKGLKIFMGDSGSLTIGFMLSFFTIKFAMSRPDLIPCGKYDITLFCSDMPYEKVCLAFAYSLMIVPTFDVFRVIIVRMKHHTPIFNPDKRHIHHKFLAIGLNQHQTLVSILSLQLAYIIINLAMIPYVCISLIVLIDIILFIAINMVMTRIINKKQAAKN</sequence>
<gene>
    <name evidence="9" type="ORF">ST44_06395</name>
</gene>
<dbReference type="Pfam" id="PF00953">
    <property type="entry name" value="Glycos_transf_4"/>
    <property type="match status" value="1"/>
</dbReference>
<evidence type="ECO:0000256" key="2">
    <source>
        <dbReference type="ARBA" id="ARBA00022475"/>
    </source>
</evidence>
<keyword evidence="7" id="KW-0460">Magnesium</keyword>
<dbReference type="GO" id="GO:0044038">
    <property type="term" value="P:cell wall macromolecule biosynthetic process"/>
    <property type="evidence" value="ECO:0007669"/>
    <property type="project" value="TreeGrafter"/>
</dbReference>
<protein>
    <submittedName>
        <fullName evidence="9">Glycosyl transferase family 4</fullName>
    </submittedName>
</protein>
<feature type="binding site" evidence="7">
    <location>
        <position position="165"/>
    </location>
    <ligand>
        <name>Mg(2+)</name>
        <dbReference type="ChEBI" id="CHEBI:18420"/>
    </ligand>
</feature>
<feature type="binding site" evidence="7">
    <location>
        <position position="230"/>
    </location>
    <ligand>
        <name>Mg(2+)</name>
        <dbReference type="ChEBI" id="CHEBI:18420"/>
    </ligand>
</feature>
<dbReference type="GO" id="GO:0016780">
    <property type="term" value="F:phosphotransferase activity, for other substituted phosphate groups"/>
    <property type="evidence" value="ECO:0007669"/>
    <property type="project" value="InterPro"/>
</dbReference>
<feature type="transmembrane region" description="Helical" evidence="8">
    <location>
        <begin position="6"/>
        <end position="27"/>
    </location>
</feature>
<dbReference type="GO" id="GO:0071555">
    <property type="term" value="P:cell wall organization"/>
    <property type="evidence" value="ECO:0007669"/>
    <property type="project" value="TreeGrafter"/>
</dbReference>
<dbReference type="AlphaFoldDB" id="A0A0D0HD29"/>
<feature type="transmembrane region" description="Helical" evidence="8">
    <location>
        <begin position="115"/>
        <end position="132"/>
    </location>
</feature>
<dbReference type="InterPro" id="IPR000715">
    <property type="entry name" value="Glycosyl_transferase_4"/>
</dbReference>